<comment type="subcellular location">
    <subcellularLocation>
        <location evidence="1">Membrane</location>
        <topology evidence="1">Multi-pass membrane protein</topology>
    </subcellularLocation>
</comment>
<evidence type="ECO:0000256" key="10">
    <source>
        <dbReference type="ARBA" id="ARBA00023303"/>
    </source>
</evidence>
<evidence type="ECO:0000256" key="8">
    <source>
        <dbReference type="ARBA" id="ARBA00023180"/>
    </source>
</evidence>
<evidence type="ECO:0000313" key="12">
    <source>
        <dbReference type="EMBL" id="GBN54110.1"/>
    </source>
</evidence>
<proteinExistence type="predicted"/>
<gene>
    <name evidence="12" type="ORF">AVEN_85986_1</name>
</gene>
<keyword evidence="4" id="KW-1133">Transmembrane helix</keyword>
<dbReference type="SUPFAM" id="SSF53850">
    <property type="entry name" value="Periplasmic binding protein-like II"/>
    <property type="match status" value="1"/>
</dbReference>
<dbReference type="AlphaFoldDB" id="A0A4Y2PU61"/>
<keyword evidence="3" id="KW-0812">Transmembrane</keyword>
<comment type="caution">
    <text evidence="12">The sequence shown here is derived from an EMBL/GenBank/DDBJ whole genome shotgun (WGS) entry which is preliminary data.</text>
</comment>
<dbReference type="Gene3D" id="3.40.190.10">
    <property type="entry name" value="Periplasmic binding protein-like II"/>
    <property type="match status" value="1"/>
</dbReference>
<sequence length="149" mass="17227">MFLDALETEYDVVVPKDDLFGILLPNGSWSGMVHKGEADLAFTYISITEERAKVVNFSTYYTTEVCVFVTHMPEIIKSAFSFLYPFDLATWMAILLTLSLVAKNKSGEFKHLLYNRGLSYMYARNYKINVSFIYMDIYTFDSQHHGHFV</sequence>
<dbReference type="EMBL" id="BGPR01012018">
    <property type="protein sequence ID" value="GBN54110.1"/>
    <property type="molecule type" value="Genomic_DNA"/>
</dbReference>
<keyword evidence="7" id="KW-0675">Receptor</keyword>
<evidence type="ECO:0000256" key="4">
    <source>
        <dbReference type="ARBA" id="ARBA00022989"/>
    </source>
</evidence>
<accession>A0A4Y2PU61</accession>
<organism evidence="12 13">
    <name type="scientific">Araneus ventricosus</name>
    <name type="common">Orbweaver spider</name>
    <name type="synonym">Epeira ventricosa</name>
    <dbReference type="NCBI Taxonomy" id="182803"/>
    <lineage>
        <taxon>Eukaryota</taxon>
        <taxon>Metazoa</taxon>
        <taxon>Ecdysozoa</taxon>
        <taxon>Arthropoda</taxon>
        <taxon>Chelicerata</taxon>
        <taxon>Arachnida</taxon>
        <taxon>Araneae</taxon>
        <taxon>Araneomorphae</taxon>
        <taxon>Entelegynae</taxon>
        <taxon>Araneoidea</taxon>
        <taxon>Araneidae</taxon>
        <taxon>Araneus</taxon>
    </lineage>
</organism>
<evidence type="ECO:0000256" key="9">
    <source>
        <dbReference type="ARBA" id="ARBA00023286"/>
    </source>
</evidence>
<dbReference type="GO" id="GO:0016020">
    <property type="term" value="C:membrane"/>
    <property type="evidence" value="ECO:0007669"/>
    <property type="project" value="UniProtKB-SubCell"/>
</dbReference>
<keyword evidence="8" id="KW-0325">Glycoprotein</keyword>
<evidence type="ECO:0000313" key="13">
    <source>
        <dbReference type="Proteomes" id="UP000499080"/>
    </source>
</evidence>
<protein>
    <recommendedName>
        <fullName evidence="11">Ionotropic glutamate receptor L-glutamate and glycine-binding domain-containing protein</fullName>
    </recommendedName>
</protein>
<dbReference type="PANTHER" id="PTHR18966">
    <property type="entry name" value="IONOTROPIC GLUTAMATE RECEPTOR"/>
    <property type="match status" value="1"/>
</dbReference>
<name>A0A4Y2PU61_ARAVE</name>
<dbReference type="Pfam" id="PF10613">
    <property type="entry name" value="Lig_chan-Glu_bd"/>
    <property type="match status" value="1"/>
</dbReference>
<evidence type="ECO:0000256" key="7">
    <source>
        <dbReference type="ARBA" id="ARBA00023170"/>
    </source>
</evidence>
<feature type="domain" description="Ionotropic glutamate receptor L-glutamate and glycine-binding" evidence="11">
    <location>
        <begin position="6"/>
        <end position="69"/>
    </location>
</feature>
<keyword evidence="9" id="KW-1071">Ligand-gated ion channel</keyword>
<evidence type="ECO:0000259" key="11">
    <source>
        <dbReference type="Pfam" id="PF10613"/>
    </source>
</evidence>
<dbReference type="InterPro" id="IPR015683">
    <property type="entry name" value="Ionotropic_Glu_rcpt"/>
</dbReference>
<evidence type="ECO:0000256" key="2">
    <source>
        <dbReference type="ARBA" id="ARBA00022448"/>
    </source>
</evidence>
<keyword evidence="10" id="KW-0407">Ion channel</keyword>
<dbReference type="OrthoDB" id="6437138at2759"/>
<keyword evidence="6" id="KW-0472">Membrane</keyword>
<keyword evidence="5" id="KW-0406">Ion transport</keyword>
<reference evidence="12 13" key="1">
    <citation type="journal article" date="2019" name="Sci. Rep.">
        <title>Orb-weaving spider Araneus ventricosus genome elucidates the spidroin gene catalogue.</title>
        <authorList>
            <person name="Kono N."/>
            <person name="Nakamura H."/>
            <person name="Ohtoshi R."/>
            <person name="Moran D.A.P."/>
            <person name="Shinohara A."/>
            <person name="Yoshida Y."/>
            <person name="Fujiwara M."/>
            <person name="Mori M."/>
            <person name="Tomita M."/>
            <person name="Arakawa K."/>
        </authorList>
    </citation>
    <scope>NUCLEOTIDE SEQUENCE [LARGE SCALE GENOMIC DNA]</scope>
</reference>
<evidence type="ECO:0000256" key="3">
    <source>
        <dbReference type="ARBA" id="ARBA00022692"/>
    </source>
</evidence>
<dbReference type="GO" id="GO:0015276">
    <property type="term" value="F:ligand-gated monoatomic ion channel activity"/>
    <property type="evidence" value="ECO:0007669"/>
    <property type="project" value="InterPro"/>
</dbReference>
<evidence type="ECO:0000256" key="6">
    <source>
        <dbReference type="ARBA" id="ARBA00023136"/>
    </source>
</evidence>
<dbReference type="InterPro" id="IPR019594">
    <property type="entry name" value="Glu/Gly-bd"/>
</dbReference>
<keyword evidence="13" id="KW-1185">Reference proteome</keyword>
<dbReference type="Proteomes" id="UP000499080">
    <property type="component" value="Unassembled WGS sequence"/>
</dbReference>
<evidence type="ECO:0000256" key="1">
    <source>
        <dbReference type="ARBA" id="ARBA00004141"/>
    </source>
</evidence>
<keyword evidence="2" id="KW-0813">Transport</keyword>
<evidence type="ECO:0000256" key="5">
    <source>
        <dbReference type="ARBA" id="ARBA00023065"/>
    </source>
</evidence>